<dbReference type="Pfam" id="PF01124">
    <property type="entry name" value="MAPEG"/>
    <property type="match status" value="1"/>
</dbReference>
<comment type="caution">
    <text evidence="6">The sequence shown here is derived from an EMBL/GenBank/DDBJ whole genome shotgun (WGS) entry which is preliminary data.</text>
</comment>
<evidence type="ECO:0000256" key="3">
    <source>
        <dbReference type="ARBA" id="ARBA00022989"/>
    </source>
</evidence>
<dbReference type="Proteomes" id="UP000555448">
    <property type="component" value="Unassembled WGS sequence"/>
</dbReference>
<dbReference type="GO" id="GO:0045055">
    <property type="term" value="P:regulated exocytosis"/>
    <property type="evidence" value="ECO:0007669"/>
    <property type="project" value="TreeGrafter"/>
</dbReference>
<feature type="transmembrane region" description="Helical" evidence="5">
    <location>
        <begin position="80"/>
        <end position="98"/>
    </location>
</feature>
<dbReference type="GO" id="GO:0005765">
    <property type="term" value="C:lysosomal membrane"/>
    <property type="evidence" value="ECO:0007669"/>
    <property type="project" value="TreeGrafter"/>
</dbReference>
<feature type="transmembrane region" description="Helical" evidence="5">
    <location>
        <begin position="104"/>
        <end position="129"/>
    </location>
</feature>
<keyword evidence="4 5" id="KW-0472">Membrane</keyword>
<name>A0A7W7KBD6_9SPHN</name>
<gene>
    <name evidence="6" type="ORF">HNO88_003036</name>
</gene>
<dbReference type="SUPFAM" id="SSF161084">
    <property type="entry name" value="MAPEG domain-like"/>
    <property type="match status" value="1"/>
</dbReference>
<sequence>MQATLQADVLVVAWLAATIANVARLRFFSEQDIAGAGLVGGSDRVREAGAVAQNTLEQVVLAIATHAIVTAIIARSREMVLTMAALFVVGRVLFWSGYKRGASGRAFGFALTFYPSVLGLLASVAALLLG</sequence>
<evidence type="ECO:0000256" key="4">
    <source>
        <dbReference type="ARBA" id="ARBA00023136"/>
    </source>
</evidence>
<keyword evidence="2 5" id="KW-0812">Transmembrane</keyword>
<dbReference type="RefSeq" id="WP_221420035.1">
    <property type="nucleotide sequence ID" value="NZ_JACHLR010000013.1"/>
</dbReference>
<evidence type="ECO:0000256" key="1">
    <source>
        <dbReference type="ARBA" id="ARBA00004370"/>
    </source>
</evidence>
<dbReference type="EMBL" id="JACHLR010000013">
    <property type="protein sequence ID" value="MBB4859707.1"/>
    <property type="molecule type" value="Genomic_DNA"/>
</dbReference>
<dbReference type="PANTHER" id="PTHR31004:SF1">
    <property type="entry name" value="TRANSMEMBRANE PROTEIN 79"/>
    <property type="match status" value="1"/>
</dbReference>
<dbReference type="AlphaFoldDB" id="A0A7W7KBD6"/>
<reference evidence="6 7" key="1">
    <citation type="submission" date="2020-08" db="EMBL/GenBank/DDBJ databases">
        <title>Functional genomics of gut bacteria from endangered species of beetles.</title>
        <authorList>
            <person name="Carlos-Shanley C."/>
        </authorList>
    </citation>
    <scope>NUCLEOTIDE SEQUENCE [LARGE SCALE GENOMIC DNA]</scope>
    <source>
        <strain evidence="6 7">S00245</strain>
    </source>
</reference>
<dbReference type="PANTHER" id="PTHR31004">
    <property type="entry name" value="TRANSMEMBRANE PROTEIN 79"/>
    <property type="match status" value="1"/>
</dbReference>
<protein>
    <submittedName>
        <fullName evidence="6">Putative membrane protein YecN with MAPEG domain</fullName>
    </submittedName>
</protein>
<organism evidence="6 7">
    <name type="scientific">Novosphingobium chloroacetimidivorans</name>
    <dbReference type="NCBI Taxonomy" id="1428314"/>
    <lineage>
        <taxon>Bacteria</taxon>
        <taxon>Pseudomonadati</taxon>
        <taxon>Pseudomonadota</taxon>
        <taxon>Alphaproteobacteria</taxon>
        <taxon>Sphingomonadales</taxon>
        <taxon>Sphingomonadaceae</taxon>
        <taxon>Novosphingobium</taxon>
    </lineage>
</organism>
<dbReference type="InterPro" id="IPR023352">
    <property type="entry name" value="MAPEG-like_dom_sf"/>
</dbReference>
<comment type="subcellular location">
    <subcellularLocation>
        <location evidence="1">Membrane</location>
    </subcellularLocation>
</comment>
<evidence type="ECO:0000256" key="5">
    <source>
        <dbReference type="SAM" id="Phobius"/>
    </source>
</evidence>
<evidence type="ECO:0000256" key="2">
    <source>
        <dbReference type="ARBA" id="ARBA00022692"/>
    </source>
</evidence>
<evidence type="ECO:0000313" key="6">
    <source>
        <dbReference type="EMBL" id="MBB4859707.1"/>
    </source>
</evidence>
<dbReference type="Gene3D" id="1.20.120.550">
    <property type="entry name" value="Membrane associated eicosanoid/glutathione metabolism-like domain"/>
    <property type="match status" value="1"/>
</dbReference>
<evidence type="ECO:0000313" key="7">
    <source>
        <dbReference type="Proteomes" id="UP000555448"/>
    </source>
</evidence>
<proteinExistence type="predicted"/>
<dbReference type="InterPro" id="IPR001129">
    <property type="entry name" value="Membr-assoc_MAPEG"/>
</dbReference>
<accession>A0A7W7KBD6</accession>
<keyword evidence="3 5" id="KW-1133">Transmembrane helix</keyword>
<keyword evidence="7" id="KW-1185">Reference proteome</keyword>